<evidence type="ECO:0000256" key="2">
    <source>
        <dbReference type="ARBA" id="ARBA00023136"/>
    </source>
</evidence>
<gene>
    <name evidence="3" type="ORF">C5U48_11540</name>
</gene>
<accession>A0A9X7NYL5</accession>
<keyword evidence="4" id="KW-1185">Reference proteome</keyword>
<evidence type="ECO:0008006" key="5">
    <source>
        <dbReference type="Google" id="ProtNLM"/>
    </source>
</evidence>
<sequence length="151" mass="16725">MRRWLAVATLAATVGCGGWLAVQHYQTHLAGEQALEAAEAYVLRLSNIDADNVDRNFADITDGSTGQFRTMHTRSSVRLRQQLIDNRATARGHVAEAVLKSADRNHAVVVLLVDQAVRNADNPEPVLDHSRIRMTMDKVDGRWLASKVELV</sequence>
<reference evidence="3 4" key="1">
    <citation type="submission" date="2018-02" db="EMBL/GenBank/DDBJ databases">
        <title>Draft genome sequence of Mycobacterium virginiense isolated from mud of a swine farm in Japan.</title>
        <authorList>
            <person name="Ohya K."/>
        </authorList>
    </citation>
    <scope>NUCLEOTIDE SEQUENCE [LARGE SCALE GENOMIC DNA]</scope>
    <source>
        <strain evidence="3 4">GF75</strain>
    </source>
</reference>
<comment type="subcellular location">
    <subcellularLocation>
        <location evidence="1">Membrane</location>
    </subcellularLocation>
</comment>
<dbReference type="PANTHER" id="PTHR37042:SF4">
    <property type="entry name" value="OUTER MEMBRANE PROTEIN RV1973"/>
    <property type="match status" value="1"/>
</dbReference>
<dbReference type="Proteomes" id="UP000237911">
    <property type="component" value="Unassembled WGS sequence"/>
</dbReference>
<proteinExistence type="predicted"/>
<dbReference type="EMBL" id="PUEV01000052">
    <property type="protein sequence ID" value="PQM52148.1"/>
    <property type="molecule type" value="Genomic_DNA"/>
</dbReference>
<comment type="caution">
    <text evidence="3">The sequence shown here is derived from an EMBL/GenBank/DDBJ whole genome shotgun (WGS) entry which is preliminary data.</text>
</comment>
<organism evidence="3 4">
    <name type="scientific">Mycolicibacter virginiensis</name>
    <dbReference type="NCBI Taxonomy" id="1795032"/>
    <lineage>
        <taxon>Bacteria</taxon>
        <taxon>Bacillati</taxon>
        <taxon>Actinomycetota</taxon>
        <taxon>Actinomycetes</taxon>
        <taxon>Mycobacteriales</taxon>
        <taxon>Mycobacteriaceae</taxon>
        <taxon>Mycolicibacter</taxon>
    </lineage>
</organism>
<evidence type="ECO:0000256" key="1">
    <source>
        <dbReference type="ARBA" id="ARBA00004370"/>
    </source>
</evidence>
<name>A0A9X7NYL5_9MYCO</name>
<dbReference type="GO" id="GO:0016020">
    <property type="term" value="C:membrane"/>
    <property type="evidence" value="ECO:0007669"/>
    <property type="project" value="UniProtKB-SubCell"/>
</dbReference>
<dbReference type="AlphaFoldDB" id="A0A9X7NYL5"/>
<evidence type="ECO:0000313" key="4">
    <source>
        <dbReference type="Proteomes" id="UP000237911"/>
    </source>
</evidence>
<keyword evidence="2" id="KW-0472">Membrane</keyword>
<protein>
    <recommendedName>
        <fullName evidence="5">Mce protein</fullName>
    </recommendedName>
</protein>
<dbReference type="PANTHER" id="PTHR37042">
    <property type="entry name" value="OUTER MEMBRANE PROTEIN RV1973"/>
    <property type="match status" value="1"/>
</dbReference>
<dbReference type="PROSITE" id="PS51257">
    <property type="entry name" value="PROKAR_LIPOPROTEIN"/>
    <property type="match status" value="1"/>
</dbReference>
<evidence type="ECO:0000313" key="3">
    <source>
        <dbReference type="EMBL" id="PQM52148.1"/>
    </source>
</evidence>